<evidence type="ECO:0000313" key="19">
    <source>
        <dbReference type="Proteomes" id="UP001163846"/>
    </source>
</evidence>
<dbReference type="EMBL" id="MU805935">
    <property type="protein sequence ID" value="KAJ3845495.1"/>
    <property type="molecule type" value="Genomic_DNA"/>
</dbReference>
<dbReference type="GO" id="GO:0005634">
    <property type="term" value="C:nucleus"/>
    <property type="evidence" value="ECO:0007669"/>
    <property type="project" value="UniProtKB-SubCell"/>
</dbReference>
<protein>
    <submittedName>
        <fullName evidence="18">DNA repair protein RAD5</fullName>
    </submittedName>
</protein>
<organism evidence="18 19">
    <name type="scientific">Lentinula raphanica</name>
    <dbReference type="NCBI Taxonomy" id="153919"/>
    <lineage>
        <taxon>Eukaryota</taxon>
        <taxon>Fungi</taxon>
        <taxon>Dikarya</taxon>
        <taxon>Basidiomycota</taxon>
        <taxon>Agaricomycotina</taxon>
        <taxon>Agaricomycetes</taxon>
        <taxon>Agaricomycetidae</taxon>
        <taxon>Agaricales</taxon>
        <taxon>Marasmiineae</taxon>
        <taxon>Omphalotaceae</taxon>
        <taxon>Lentinula</taxon>
    </lineage>
</organism>
<evidence type="ECO:0000313" key="18">
    <source>
        <dbReference type="EMBL" id="KAJ3845495.1"/>
    </source>
</evidence>
<dbReference type="Pfam" id="PF00097">
    <property type="entry name" value="zf-C3HC4"/>
    <property type="match status" value="1"/>
</dbReference>
<evidence type="ECO:0000256" key="3">
    <source>
        <dbReference type="ARBA" id="ARBA00022723"/>
    </source>
</evidence>
<dbReference type="SUPFAM" id="SSF57850">
    <property type="entry name" value="RING/U-box"/>
    <property type="match status" value="1"/>
</dbReference>
<dbReference type="InterPro" id="IPR038718">
    <property type="entry name" value="SNF2-like_sf"/>
</dbReference>
<evidence type="ECO:0000256" key="13">
    <source>
        <dbReference type="PROSITE-ProRule" id="PRU00175"/>
    </source>
</evidence>
<keyword evidence="19" id="KW-1185">Reference proteome</keyword>
<dbReference type="InterPro" id="IPR013083">
    <property type="entry name" value="Znf_RING/FYVE/PHD"/>
</dbReference>
<feature type="region of interest" description="Disordered" evidence="14">
    <location>
        <begin position="1"/>
        <end position="136"/>
    </location>
</feature>
<sequence>MSDSEDAPPLFFTGSDDEDILMAPDSTEPEAGISSTHVEQQRLFLPALESDEEDDISVIPQKRGSSPSTHEEFLDLDDPITMDIPRASSVSASSTMSEYISISSDSDDDAVPKPSKKREIPPAKRRRLSPALPPNPHDIQFPVYIGEFLVPHAWSSISGSGYVKTDDIINIERDIDYSKQSEQKNPKEKTKAGTKQNQKGAQKQMSLASMLKTQPPKAQKKKSADTIVRLVTKNGIEFGRLPQEVAWWTSKLLDLDVIELRGKMTDCPPRLTTGANLIVSVEVYLLRTAFAPVSATGSDDRPPTMFREGLETEEEKALRERKGAVLKLFEVVGLRPQAGVAVDGEKPERRVQDTLQRTQASKKPKKHVELVGDGEEIEVEDGEDLSKNDLNIIYKRAQHHDQGMDEMEPAESFALTLRGYQKQALFWMDSIESGKKNAREAHSMHPLWSEYAFPTKPEQGCIDLTADDKLFYLNPYSGEMTLEFPRSEHDCRGECMKLTTVSSALIHTNLGSDEPIDEGLTLKQRQLKLNDAFRSAKNRKDKPSSPPTATLIVSPTSLIDQWAEEIERSSKPGAVKILVWHGPNRDDLETVLEEGGDSEKGRPNPIQIVITSYGTLASEHAKSSSPVFDVEWLRVVLDEAHSCKSRTSKTAKAVYALRARRRWAVTGTPIVNKLEDLFSLLKFLNFKPWSEFSFFNSFITLPFLARDPKGIEIVQVILESILLRREKNMLDSNGKKIVELPPKEITVDTLEFTPMERKIYNSIYDSAKRKFDRLRAKGLLSKNYTHILAMLMRLRRAVLHPHLVITEDVGRALSPTGDGIVDVDEMIKNFVENEEQSNVFAETVLNNLDSQTESPSECPICLDAMEIPMLVPECLHQCCKDCITTYIATCEMKGEETKCPSCSRGPIKQTDLVEVLRPAPSSQNPQPSMVLRRNDFTSSTKLTALIHDLQQIRSTSPAFRAVVFSQFTSFLDLIETALEREKLDHFRYDGTLDVKKRHGVITAFKETSNRPKILCISLKAGGVGLNLTTANYVFMMDCWWNSATAIDRVHRLGQDKTVYVKHYIVNNTIEGRVLKIQKRKTALVKEAFRGADKDREDPDSIENLKIMFGES</sequence>
<evidence type="ECO:0000259" key="17">
    <source>
        <dbReference type="PROSITE" id="PS51194"/>
    </source>
</evidence>
<evidence type="ECO:0000259" key="15">
    <source>
        <dbReference type="PROSITE" id="PS50089"/>
    </source>
</evidence>
<evidence type="ECO:0000256" key="1">
    <source>
        <dbReference type="ARBA" id="ARBA00004123"/>
    </source>
</evidence>
<dbReference type="InterPro" id="IPR014001">
    <property type="entry name" value="Helicase_ATP-bd"/>
</dbReference>
<dbReference type="InterPro" id="IPR027417">
    <property type="entry name" value="P-loop_NTPase"/>
</dbReference>
<dbReference type="SMART" id="SM00184">
    <property type="entry name" value="RING"/>
    <property type="match status" value="1"/>
</dbReference>
<evidence type="ECO:0000256" key="2">
    <source>
        <dbReference type="ARBA" id="ARBA00007025"/>
    </source>
</evidence>
<accession>A0AA38PM58</accession>
<reference evidence="18" key="1">
    <citation type="submission" date="2022-08" db="EMBL/GenBank/DDBJ databases">
        <authorList>
            <consortium name="DOE Joint Genome Institute"/>
            <person name="Min B."/>
            <person name="Riley R."/>
            <person name="Sierra-Patev S."/>
            <person name="Naranjo-Ortiz M."/>
            <person name="Looney B."/>
            <person name="Konkel Z."/>
            <person name="Slot J.C."/>
            <person name="Sakamoto Y."/>
            <person name="Steenwyk J.L."/>
            <person name="Rokas A."/>
            <person name="Carro J."/>
            <person name="Camarero S."/>
            <person name="Ferreira P."/>
            <person name="Molpeceres G."/>
            <person name="Ruiz-Duenas F.J."/>
            <person name="Serrano A."/>
            <person name="Henrissat B."/>
            <person name="Drula E."/>
            <person name="Hughes K.W."/>
            <person name="Mata J.L."/>
            <person name="Ishikawa N.K."/>
            <person name="Vargas-Isla R."/>
            <person name="Ushijima S."/>
            <person name="Smith C.A."/>
            <person name="Ahrendt S."/>
            <person name="Andreopoulos W."/>
            <person name="He G."/>
            <person name="Labutti K."/>
            <person name="Lipzen A."/>
            <person name="Ng V."/>
            <person name="Sandor L."/>
            <person name="Barry K."/>
            <person name="Martinez A.T."/>
            <person name="Xiao Y."/>
            <person name="Gibbons J.G."/>
            <person name="Terashima K."/>
            <person name="Hibbett D.S."/>
            <person name="Grigoriev I.V."/>
        </authorList>
    </citation>
    <scope>NUCLEOTIDE SEQUENCE</scope>
    <source>
        <strain evidence="18">TFB9207</strain>
    </source>
</reference>
<dbReference type="Proteomes" id="UP001163846">
    <property type="component" value="Unassembled WGS sequence"/>
</dbReference>
<dbReference type="PROSITE" id="PS51192">
    <property type="entry name" value="HELICASE_ATP_BIND_1"/>
    <property type="match status" value="1"/>
</dbReference>
<dbReference type="InterPro" id="IPR001650">
    <property type="entry name" value="Helicase_C-like"/>
</dbReference>
<proteinExistence type="inferred from homology"/>
<feature type="region of interest" description="Disordered" evidence="14">
    <location>
        <begin position="177"/>
        <end position="205"/>
    </location>
</feature>
<dbReference type="GO" id="GO:0005524">
    <property type="term" value="F:ATP binding"/>
    <property type="evidence" value="ECO:0007669"/>
    <property type="project" value="UniProtKB-KW"/>
</dbReference>
<evidence type="ECO:0000256" key="10">
    <source>
        <dbReference type="ARBA" id="ARBA00022840"/>
    </source>
</evidence>
<dbReference type="PANTHER" id="PTHR45626">
    <property type="entry name" value="TRANSCRIPTION TERMINATION FACTOR 2-RELATED"/>
    <property type="match status" value="1"/>
</dbReference>
<keyword evidence="9" id="KW-0862">Zinc</keyword>
<evidence type="ECO:0000256" key="6">
    <source>
        <dbReference type="ARBA" id="ARBA00022771"/>
    </source>
</evidence>
<dbReference type="InterPro" id="IPR014905">
    <property type="entry name" value="HIRAN"/>
</dbReference>
<dbReference type="Pfam" id="PF08797">
    <property type="entry name" value="HIRAN"/>
    <property type="match status" value="1"/>
</dbReference>
<comment type="caution">
    <text evidence="18">The sequence shown here is derived from an EMBL/GenBank/DDBJ whole genome shotgun (WGS) entry which is preliminary data.</text>
</comment>
<dbReference type="InterPro" id="IPR001841">
    <property type="entry name" value="Znf_RING"/>
</dbReference>
<dbReference type="PANTHER" id="PTHR45626:SF22">
    <property type="entry name" value="DNA REPAIR PROTEIN RAD5"/>
    <property type="match status" value="1"/>
</dbReference>
<dbReference type="Gene3D" id="3.40.50.300">
    <property type="entry name" value="P-loop containing nucleotide triphosphate hydrolases"/>
    <property type="match status" value="2"/>
</dbReference>
<dbReference type="GO" id="GO:0004386">
    <property type="term" value="F:helicase activity"/>
    <property type="evidence" value="ECO:0007669"/>
    <property type="project" value="UniProtKB-KW"/>
</dbReference>
<keyword evidence="8" id="KW-0347">Helicase</keyword>
<dbReference type="GO" id="GO:0003676">
    <property type="term" value="F:nucleic acid binding"/>
    <property type="evidence" value="ECO:0007669"/>
    <property type="project" value="InterPro"/>
</dbReference>
<dbReference type="InterPro" id="IPR000330">
    <property type="entry name" value="SNF2_N"/>
</dbReference>
<dbReference type="GO" id="GO:0008270">
    <property type="term" value="F:zinc ion binding"/>
    <property type="evidence" value="ECO:0007669"/>
    <property type="project" value="UniProtKB-KW"/>
</dbReference>
<feature type="compositionally biased region" description="Basic and acidic residues" evidence="14">
    <location>
        <begin position="177"/>
        <end position="191"/>
    </location>
</feature>
<feature type="compositionally biased region" description="Polar residues" evidence="14">
    <location>
        <begin position="193"/>
        <end position="205"/>
    </location>
</feature>
<comment type="similarity">
    <text evidence="2">Belongs to the SNF2/RAD54 helicase family.</text>
</comment>
<dbReference type="InterPro" id="IPR018957">
    <property type="entry name" value="Znf_C3HC4_RING-type"/>
</dbReference>
<keyword evidence="5" id="KW-0227">DNA damage</keyword>
<dbReference type="PROSITE" id="PS50089">
    <property type="entry name" value="ZF_RING_2"/>
    <property type="match status" value="1"/>
</dbReference>
<gene>
    <name evidence="18" type="ORF">F5878DRAFT_668378</name>
</gene>
<dbReference type="Gene3D" id="3.40.50.10810">
    <property type="entry name" value="Tandem AAA-ATPase domain"/>
    <property type="match status" value="1"/>
</dbReference>
<feature type="domain" description="RING-type" evidence="15">
    <location>
        <begin position="858"/>
        <end position="903"/>
    </location>
</feature>
<dbReference type="AlphaFoldDB" id="A0AA38PM58"/>
<keyword evidence="11" id="KW-0234">DNA repair</keyword>
<evidence type="ECO:0000256" key="12">
    <source>
        <dbReference type="ARBA" id="ARBA00023242"/>
    </source>
</evidence>
<keyword evidence="12" id="KW-0539">Nucleus</keyword>
<keyword evidence="4" id="KW-0547">Nucleotide-binding</keyword>
<feature type="domain" description="Helicase ATP-binding" evidence="16">
    <location>
        <begin position="544"/>
        <end position="687"/>
    </location>
</feature>
<keyword evidence="3" id="KW-0479">Metal-binding</keyword>
<dbReference type="InterPro" id="IPR049730">
    <property type="entry name" value="SNF2/RAD54-like_C"/>
</dbReference>
<evidence type="ECO:0000256" key="5">
    <source>
        <dbReference type="ARBA" id="ARBA00022763"/>
    </source>
</evidence>
<keyword evidence="7" id="KW-0378">Hydrolase</keyword>
<dbReference type="SMART" id="SM00487">
    <property type="entry name" value="DEXDc"/>
    <property type="match status" value="1"/>
</dbReference>
<evidence type="ECO:0000256" key="9">
    <source>
        <dbReference type="ARBA" id="ARBA00022833"/>
    </source>
</evidence>
<dbReference type="PROSITE" id="PS51194">
    <property type="entry name" value="HELICASE_CTER"/>
    <property type="match status" value="1"/>
</dbReference>
<evidence type="ECO:0000256" key="11">
    <source>
        <dbReference type="ARBA" id="ARBA00023204"/>
    </source>
</evidence>
<evidence type="ECO:0000256" key="4">
    <source>
        <dbReference type="ARBA" id="ARBA00022741"/>
    </source>
</evidence>
<feature type="domain" description="Helicase C-terminal" evidence="17">
    <location>
        <begin position="941"/>
        <end position="1105"/>
    </location>
</feature>
<keyword evidence="6 13" id="KW-0863">Zinc-finger</keyword>
<dbReference type="SMART" id="SM00910">
    <property type="entry name" value="HIRAN"/>
    <property type="match status" value="1"/>
</dbReference>
<dbReference type="CDD" id="cd18008">
    <property type="entry name" value="DEXDc_SHPRH-like"/>
    <property type="match status" value="1"/>
</dbReference>
<dbReference type="Pfam" id="PF00271">
    <property type="entry name" value="Helicase_C"/>
    <property type="match status" value="1"/>
</dbReference>
<comment type="subcellular location">
    <subcellularLocation>
        <location evidence="1">Nucleus</location>
    </subcellularLocation>
</comment>
<dbReference type="GO" id="GO:0008094">
    <property type="term" value="F:ATP-dependent activity, acting on DNA"/>
    <property type="evidence" value="ECO:0007669"/>
    <property type="project" value="TreeGrafter"/>
</dbReference>
<dbReference type="InterPro" id="IPR050628">
    <property type="entry name" value="SNF2_RAD54_helicase_TF"/>
</dbReference>
<evidence type="ECO:0000256" key="8">
    <source>
        <dbReference type="ARBA" id="ARBA00022806"/>
    </source>
</evidence>
<dbReference type="SUPFAM" id="SSF52540">
    <property type="entry name" value="P-loop containing nucleoside triphosphate hydrolases"/>
    <property type="match status" value="2"/>
</dbReference>
<dbReference type="GO" id="GO:0016818">
    <property type="term" value="F:hydrolase activity, acting on acid anhydrides, in phosphorus-containing anhydrides"/>
    <property type="evidence" value="ECO:0007669"/>
    <property type="project" value="InterPro"/>
</dbReference>
<feature type="compositionally biased region" description="Low complexity" evidence="14">
    <location>
        <begin position="88"/>
        <end position="104"/>
    </location>
</feature>
<dbReference type="Gene3D" id="3.30.40.10">
    <property type="entry name" value="Zinc/RING finger domain, C3HC4 (zinc finger)"/>
    <property type="match status" value="1"/>
</dbReference>
<evidence type="ECO:0000259" key="16">
    <source>
        <dbReference type="PROSITE" id="PS51192"/>
    </source>
</evidence>
<dbReference type="GO" id="GO:0006281">
    <property type="term" value="P:DNA repair"/>
    <property type="evidence" value="ECO:0007669"/>
    <property type="project" value="UniProtKB-KW"/>
</dbReference>
<evidence type="ECO:0000256" key="14">
    <source>
        <dbReference type="SAM" id="MobiDB-lite"/>
    </source>
</evidence>
<name>A0AA38PM58_9AGAR</name>
<keyword evidence="10" id="KW-0067">ATP-binding</keyword>
<dbReference type="SMART" id="SM00490">
    <property type="entry name" value="HELICc"/>
    <property type="match status" value="1"/>
</dbReference>
<dbReference type="CDD" id="cd18793">
    <property type="entry name" value="SF2_C_SNF"/>
    <property type="match status" value="1"/>
</dbReference>
<evidence type="ECO:0000256" key="7">
    <source>
        <dbReference type="ARBA" id="ARBA00022801"/>
    </source>
</evidence>
<dbReference type="Pfam" id="PF00176">
    <property type="entry name" value="SNF2-rel_dom"/>
    <property type="match status" value="1"/>
</dbReference>